<name>A0A3A1YQG6_9GAMM</name>
<dbReference type="RefSeq" id="WP_119531206.1">
    <property type="nucleotide sequence ID" value="NZ_JBHSSP010000001.1"/>
</dbReference>
<reference evidence="10 11" key="1">
    <citation type="submission" date="2017-08" db="EMBL/GenBank/DDBJ databases">
        <title>Reclassification of Bisgaard taxon 37 and 44.</title>
        <authorList>
            <person name="Christensen H."/>
        </authorList>
    </citation>
    <scope>NUCLEOTIDE SEQUENCE [LARGE SCALE GENOMIC DNA]</scope>
    <source>
        <strain evidence="10 11">111</strain>
    </source>
</reference>
<feature type="domain" description="ACT" evidence="8">
    <location>
        <begin position="679"/>
        <end position="752"/>
    </location>
</feature>
<dbReference type="GO" id="GO:0015969">
    <property type="term" value="P:guanosine tetraphosphate metabolic process"/>
    <property type="evidence" value="ECO:0007669"/>
    <property type="project" value="InterPro"/>
</dbReference>
<comment type="function">
    <text evidence="7">In eubacteria ppGpp (guanosine 3'-diphosphate 5'-diphosphate) is a mediator of the stringent response that coordinates a variety of cellular activities in response to changes in nutritional abundance.</text>
</comment>
<keyword evidence="6" id="KW-0694">RNA-binding</keyword>
<evidence type="ECO:0000313" key="11">
    <source>
        <dbReference type="Proteomes" id="UP000265916"/>
    </source>
</evidence>
<dbReference type="OrthoDB" id="9805041at2"/>
<dbReference type="InterPro" id="IPR002912">
    <property type="entry name" value="ACT_dom"/>
</dbReference>
<dbReference type="Gene3D" id="1.10.3210.10">
    <property type="entry name" value="Hypothetical protein af1432"/>
    <property type="match status" value="1"/>
</dbReference>
<evidence type="ECO:0000259" key="9">
    <source>
        <dbReference type="PROSITE" id="PS51880"/>
    </source>
</evidence>
<dbReference type="GO" id="GO:0008728">
    <property type="term" value="F:GTP diphosphokinase activity"/>
    <property type="evidence" value="ECO:0007669"/>
    <property type="project" value="TreeGrafter"/>
</dbReference>
<gene>
    <name evidence="10" type="ORF">CKF58_03990</name>
</gene>
<evidence type="ECO:0000313" key="10">
    <source>
        <dbReference type="EMBL" id="RIY38594.1"/>
    </source>
</evidence>
<dbReference type="Pfam" id="PF02824">
    <property type="entry name" value="TGS"/>
    <property type="match status" value="1"/>
</dbReference>
<dbReference type="InterPro" id="IPR012675">
    <property type="entry name" value="Beta-grasp_dom_sf"/>
</dbReference>
<organism evidence="10 11">
    <name type="scientific">Psittacicella hinzii</name>
    <dbReference type="NCBI Taxonomy" id="2028575"/>
    <lineage>
        <taxon>Bacteria</taxon>
        <taxon>Pseudomonadati</taxon>
        <taxon>Pseudomonadota</taxon>
        <taxon>Gammaproteobacteria</taxon>
        <taxon>Pasteurellales</taxon>
        <taxon>Psittacicellaceae</taxon>
        <taxon>Psittacicella</taxon>
    </lineage>
</organism>
<dbReference type="Pfam" id="PF04607">
    <property type="entry name" value="RelA_SpoT"/>
    <property type="match status" value="1"/>
</dbReference>
<dbReference type="SUPFAM" id="SSF55021">
    <property type="entry name" value="ACT-like"/>
    <property type="match status" value="1"/>
</dbReference>
<dbReference type="InterPro" id="IPR045865">
    <property type="entry name" value="ACT-like_dom_sf"/>
</dbReference>
<dbReference type="CDD" id="cd05399">
    <property type="entry name" value="NT_Rel-Spo_like"/>
    <property type="match status" value="1"/>
</dbReference>
<accession>A0A3A1YQG6</accession>
<comment type="caution">
    <text evidence="10">The sequence shown here is derived from an EMBL/GenBank/DDBJ whole genome shotgun (WGS) entry which is preliminary data.</text>
</comment>
<dbReference type="FunFam" id="3.10.20.30:FF:000002">
    <property type="entry name" value="GTP pyrophosphokinase (RelA/SpoT)"/>
    <property type="match status" value="1"/>
</dbReference>
<keyword evidence="11" id="KW-1185">Reference proteome</keyword>
<dbReference type="InterPro" id="IPR004811">
    <property type="entry name" value="RelA/Spo_fam"/>
</dbReference>
<evidence type="ECO:0000256" key="4">
    <source>
        <dbReference type="ARBA" id="ARBA00032407"/>
    </source>
</evidence>
<sequence>MVKVRFSHLQSLDPNNLNSWLDSLHNAKFKERLNQLYDYYYQTLINNENLRDEVKLMLFGNSCELVEILDGLNLDDETLLAAFLFPLISNGQIELKDLCDRITPLMYRILKGTLNMAQIDIINFNSGKGEQINSIRHLLLTMADDYRSIIIKLAERILFLRALDVNKAIDSQEKVKIASNILEVYASLANRLGIGQLKWEIEDLCLKITNPDAYYAIVRKLGIRRMERVQMIISFEKELAAKIRQECGIEHFEVYGRPKHIYSIYNKMRKKDLDFEQLFDLFAARVIVQTIPECYAVLAMIQADYETVESEFTDYIANTKPNGYQSIHTIIRLTERFTLELQIRTEQMHKIAEVGVAAHWQYKEGKRSSNKATDKIAWLRKLLEWQNDISSDPKQGEEIRKQLLDDRVYIFTPRGEVRDLPKGATPLDFAYSIHTEVGNCCSGAKVNGKIVNFGYELQTGDKVEILTQKTPNITRDWINFVKTPRAKSKIAGYYAKLDRSKHIKDGEQIIESACTQTKHNLKSILPVLLQRYKLAKNYEELCVNFGNGTLKANNLISFLENYNPAGNDISKAKEVDEILHERLNEMSEKAEANQAPKGRNGRNQIVIEGASSVMYQLARCCQPIPGDPIVGYITKGRGVSVHKADCLHVAHLIKTNPGRIVHCSWNRNFKQGNQAVRARLQVIGLDRVGMLRDISAVLSSFKATIVNFNSILNQKTMLSTMKFEVDFNSVDTMNKVLLSISKISGVVQAIRT</sequence>
<comment type="similarity">
    <text evidence="7">Belongs to the relA/spoT family.</text>
</comment>
<dbReference type="Gene3D" id="3.30.460.10">
    <property type="entry name" value="Beta Polymerase, domain 2"/>
    <property type="match status" value="1"/>
</dbReference>
<dbReference type="Gene3D" id="3.30.70.260">
    <property type="match status" value="1"/>
</dbReference>
<feature type="domain" description="TGS" evidence="9">
    <location>
        <begin position="406"/>
        <end position="467"/>
    </location>
</feature>
<dbReference type="SUPFAM" id="SSF109604">
    <property type="entry name" value="HD-domain/PDEase-like"/>
    <property type="match status" value="1"/>
</dbReference>
<dbReference type="InterPro" id="IPR043519">
    <property type="entry name" value="NT_sf"/>
</dbReference>
<dbReference type="CDD" id="cd01668">
    <property type="entry name" value="TGS_RSH"/>
    <property type="match status" value="1"/>
</dbReference>
<dbReference type="Pfam" id="PF13291">
    <property type="entry name" value="ACT_4"/>
    <property type="match status" value="1"/>
</dbReference>
<dbReference type="PANTHER" id="PTHR21262:SF31">
    <property type="entry name" value="GTP PYROPHOSPHOKINASE"/>
    <property type="match status" value="1"/>
</dbReference>
<evidence type="ECO:0000256" key="5">
    <source>
        <dbReference type="ARBA" id="ARBA00033308"/>
    </source>
</evidence>
<dbReference type="EMBL" id="NRJG01000062">
    <property type="protein sequence ID" value="RIY38594.1"/>
    <property type="molecule type" value="Genomic_DNA"/>
</dbReference>
<dbReference type="InterPro" id="IPR004095">
    <property type="entry name" value="TGS"/>
</dbReference>
<dbReference type="Gene3D" id="3.10.20.30">
    <property type="match status" value="1"/>
</dbReference>
<dbReference type="AlphaFoldDB" id="A0A3A1YQG6"/>
<comment type="pathway">
    <text evidence="2">Purine metabolism.</text>
</comment>
<evidence type="ECO:0000256" key="1">
    <source>
        <dbReference type="ARBA" id="ARBA00019852"/>
    </source>
</evidence>
<dbReference type="PROSITE" id="PS51671">
    <property type="entry name" value="ACT"/>
    <property type="match status" value="1"/>
</dbReference>
<dbReference type="GO" id="GO:0005886">
    <property type="term" value="C:plasma membrane"/>
    <property type="evidence" value="ECO:0007669"/>
    <property type="project" value="TreeGrafter"/>
</dbReference>
<dbReference type="GO" id="GO:0008893">
    <property type="term" value="F:guanosine-3',5'-bis(diphosphate) 3'-diphosphatase activity"/>
    <property type="evidence" value="ECO:0007669"/>
    <property type="project" value="TreeGrafter"/>
</dbReference>
<evidence type="ECO:0000256" key="6">
    <source>
        <dbReference type="PROSITE-ProRule" id="PRU00182"/>
    </source>
</evidence>
<dbReference type="GO" id="GO:0003723">
    <property type="term" value="F:RNA binding"/>
    <property type="evidence" value="ECO:0007669"/>
    <property type="project" value="UniProtKB-KW"/>
</dbReference>
<dbReference type="Proteomes" id="UP000265916">
    <property type="component" value="Unassembled WGS sequence"/>
</dbReference>
<dbReference type="PANTHER" id="PTHR21262">
    <property type="entry name" value="GUANOSINE-3',5'-BIS DIPHOSPHATE 3'-PYROPHOSPHOHYDROLASE"/>
    <property type="match status" value="1"/>
</dbReference>
<proteinExistence type="inferred from homology"/>
<dbReference type="NCBIfam" id="TIGR00691">
    <property type="entry name" value="spoT_relA"/>
    <property type="match status" value="1"/>
</dbReference>
<dbReference type="InterPro" id="IPR033655">
    <property type="entry name" value="TGS_RelA/SpoT"/>
</dbReference>
<dbReference type="PROSITE" id="PS50889">
    <property type="entry name" value="S4"/>
    <property type="match status" value="1"/>
</dbReference>
<dbReference type="SUPFAM" id="SSF81301">
    <property type="entry name" value="Nucleotidyltransferase"/>
    <property type="match status" value="1"/>
</dbReference>
<dbReference type="InterPro" id="IPR045600">
    <property type="entry name" value="RelA/SpoT_AH_RIS"/>
</dbReference>
<protein>
    <recommendedName>
        <fullName evidence="1">GTP pyrophosphokinase</fullName>
    </recommendedName>
    <alternativeName>
        <fullName evidence="4">(p)ppGpp synthase</fullName>
    </alternativeName>
    <alternativeName>
        <fullName evidence="3">ATP:GTP 3'-pyrophosphotransferase</fullName>
    </alternativeName>
    <alternativeName>
        <fullName evidence="5">ppGpp synthase I</fullName>
    </alternativeName>
</protein>
<dbReference type="InterPro" id="IPR012676">
    <property type="entry name" value="TGS-like"/>
</dbReference>
<evidence type="ECO:0000256" key="7">
    <source>
        <dbReference type="RuleBase" id="RU003847"/>
    </source>
</evidence>
<evidence type="ECO:0000259" key="8">
    <source>
        <dbReference type="PROSITE" id="PS51671"/>
    </source>
</evidence>
<dbReference type="GO" id="GO:0042594">
    <property type="term" value="P:response to starvation"/>
    <property type="evidence" value="ECO:0007669"/>
    <property type="project" value="TreeGrafter"/>
</dbReference>
<dbReference type="PROSITE" id="PS51880">
    <property type="entry name" value="TGS"/>
    <property type="match status" value="1"/>
</dbReference>
<dbReference type="SMART" id="SM00954">
    <property type="entry name" value="RelA_SpoT"/>
    <property type="match status" value="1"/>
</dbReference>
<dbReference type="Pfam" id="PF19296">
    <property type="entry name" value="RelA_AH_RIS"/>
    <property type="match status" value="1"/>
</dbReference>
<evidence type="ECO:0000256" key="3">
    <source>
        <dbReference type="ARBA" id="ARBA00029754"/>
    </source>
</evidence>
<dbReference type="InterPro" id="IPR007685">
    <property type="entry name" value="RelA_SpoT"/>
</dbReference>
<evidence type="ECO:0000256" key="2">
    <source>
        <dbReference type="ARBA" id="ARBA00025704"/>
    </source>
</evidence>
<dbReference type="CDD" id="cd04876">
    <property type="entry name" value="ACT_RelA-SpoT"/>
    <property type="match status" value="1"/>
</dbReference>
<dbReference type="SUPFAM" id="SSF81271">
    <property type="entry name" value="TGS-like"/>
    <property type="match status" value="1"/>
</dbReference>
<dbReference type="Pfam" id="PF13328">
    <property type="entry name" value="HD_4"/>
    <property type="match status" value="1"/>
</dbReference>